<dbReference type="SMART" id="SM00714">
    <property type="entry name" value="LITAF"/>
    <property type="match status" value="1"/>
</dbReference>
<evidence type="ECO:0000256" key="8">
    <source>
        <dbReference type="SAM" id="Phobius"/>
    </source>
</evidence>
<dbReference type="InterPro" id="IPR037519">
    <property type="entry name" value="LITAF_fam"/>
</dbReference>
<comment type="subcellular location">
    <subcellularLocation>
        <location evidence="2">Endosome membrane</location>
        <topology evidence="2">Peripheral membrane protein</topology>
    </subcellularLocation>
    <subcellularLocation>
        <location evidence="1">Late endosome membrane</location>
    </subcellularLocation>
    <subcellularLocation>
        <location evidence="3">Lysosome membrane</location>
        <topology evidence="3">Peripheral membrane protein</topology>
        <orientation evidence="3">Cytoplasmic side</orientation>
    </subcellularLocation>
</comment>
<feature type="transmembrane region" description="Helical" evidence="8">
    <location>
        <begin position="84"/>
        <end position="107"/>
    </location>
</feature>
<dbReference type="Pfam" id="PF10601">
    <property type="entry name" value="zf-LITAF-like"/>
    <property type="match status" value="1"/>
</dbReference>
<reference evidence="10" key="1">
    <citation type="submission" date="2022-11" db="EMBL/GenBank/DDBJ databases">
        <authorList>
            <person name="Kikuchi T."/>
        </authorList>
    </citation>
    <scope>NUCLEOTIDE SEQUENCE</scope>
    <source>
        <strain evidence="10">PS1010</strain>
    </source>
</reference>
<organism evidence="10 11">
    <name type="scientific">Caenorhabditis angaria</name>
    <dbReference type="NCBI Taxonomy" id="860376"/>
    <lineage>
        <taxon>Eukaryota</taxon>
        <taxon>Metazoa</taxon>
        <taxon>Ecdysozoa</taxon>
        <taxon>Nematoda</taxon>
        <taxon>Chromadorea</taxon>
        <taxon>Rhabditida</taxon>
        <taxon>Rhabditina</taxon>
        <taxon>Rhabditomorpha</taxon>
        <taxon>Rhabditoidea</taxon>
        <taxon>Rhabditidae</taxon>
        <taxon>Peloderinae</taxon>
        <taxon>Caenorhabditis</taxon>
    </lineage>
</organism>
<dbReference type="GO" id="GO:0031902">
    <property type="term" value="C:late endosome membrane"/>
    <property type="evidence" value="ECO:0007669"/>
    <property type="project" value="UniProtKB-SubCell"/>
</dbReference>
<dbReference type="AlphaFoldDB" id="A0A9P1N9W7"/>
<dbReference type="PANTHER" id="PTHR23292:SF6">
    <property type="entry name" value="FI16602P1-RELATED"/>
    <property type="match status" value="1"/>
</dbReference>
<dbReference type="Proteomes" id="UP001152747">
    <property type="component" value="Unassembled WGS sequence"/>
</dbReference>
<evidence type="ECO:0000256" key="6">
    <source>
        <dbReference type="ARBA" id="ARBA00022833"/>
    </source>
</evidence>
<evidence type="ECO:0000313" key="10">
    <source>
        <dbReference type="EMBL" id="CAI5455095.1"/>
    </source>
</evidence>
<dbReference type="GO" id="GO:0008270">
    <property type="term" value="F:zinc ion binding"/>
    <property type="evidence" value="ECO:0007669"/>
    <property type="project" value="TreeGrafter"/>
</dbReference>
<keyword evidence="5" id="KW-0479">Metal-binding</keyword>
<dbReference type="InterPro" id="IPR006629">
    <property type="entry name" value="LITAF"/>
</dbReference>
<evidence type="ECO:0000313" key="11">
    <source>
        <dbReference type="Proteomes" id="UP001152747"/>
    </source>
</evidence>
<keyword evidence="8" id="KW-1133">Transmembrane helix</keyword>
<comment type="caution">
    <text evidence="10">The sequence shown here is derived from an EMBL/GenBank/DDBJ whole genome shotgun (WGS) entry which is preliminary data.</text>
</comment>
<evidence type="ECO:0000256" key="2">
    <source>
        <dbReference type="ARBA" id="ARBA00004481"/>
    </source>
</evidence>
<keyword evidence="7 8" id="KW-0472">Membrane</keyword>
<gene>
    <name evidence="10" type="ORF">CAMP_LOCUS17732</name>
</gene>
<keyword evidence="6" id="KW-0862">Zinc</keyword>
<dbReference type="PROSITE" id="PS51837">
    <property type="entry name" value="LITAF"/>
    <property type="match status" value="1"/>
</dbReference>
<keyword evidence="11" id="KW-1185">Reference proteome</keyword>
<feature type="domain" description="LITAF" evidence="9">
    <location>
        <begin position="46"/>
        <end position="129"/>
    </location>
</feature>
<protein>
    <recommendedName>
        <fullName evidence="9">LITAF domain-containing protein</fullName>
    </recommendedName>
</protein>
<accession>A0A9P1N9W7</accession>
<dbReference type="GO" id="GO:0005765">
    <property type="term" value="C:lysosomal membrane"/>
    <property type="evidence" value="ECO:0007669"/>
    <property type="project" value="UniProtKB-SubCell"/>
</dbReference>
<dbReference type="EMBL" id="CANHGI010000006">
    <property type="protein sequence ID" value="CAI5455095.1"/>
    <property type="molecule type" value="Genomic_DNA"/>
</dbReference>
<comment type="similarity">
    <text evidence="4">Belongs to the CDIP1/LITAF family.</text>
</comment>
<evidence type="ECO:0000259" key="9">
    <source>
        <dbReference type="PROSITE" id="PS51837"/>
    </source>
</evidence>
<sequence>MSTYPVLPTYEEATQPAHNPNYNNQDGFPRHFHNVPNGIPTTVTSTHSTIVVSPVGFGPFPASTQCPYCSEHILTETIEKNGMFAWLLFIALLFFGFWLCCCIPFCVRSCKDVEHHCPECKKLLGTYRRV</sequence>
<dbReference type="PANTHER" id="PTHR23292">
    <property type="entry name" value="LIPOPOLYSACCHARIDE-INDUCED TUMOR NECROSIS FACTOR-ALPHA FACTOR"/>
    <property type="match status" value="1"/>
</dbReference>
<evidence type="ECO:0000256" key="5">
    <source>
        <dbReference type="ARBA" id="ARBA00022723"/>
    </source>
</evidence>
<name>A0A9P1N9W7_9PELO</name>
<keyword evidence="8" id="KW-0812">Transmembrane</keyword>
<evidence type="ECO:0000256" key="3">
    <source>
        <dbReference type="ARBA" id="ARBA00004630"/>
    </source>
</evidence>
<evidence type="ECO:0000256" key="7">
    <source>
        <dbReference type="ARBA" id="ARBA00023136"/>
    </source>
</evidence>
<proteinExistence type="inferred from homology"/>
<evidence type="ECO:0000256" key="1">
    <source>
        <dbReference type="ARBA" id="ARBA00004414"/>
    </source>
</evidence>
<dbReference type="OrthoDB" id="5852176at2759"/>
<evidence type="ECO:0000256" key="4">
    <source>
        <dbReference type="ARBA" id="ARBA00005975"/>
    </source>
</evidence>